<dbReference type="InterPro" id="IPR002110">
    <property type="entry name" value="Ankyrin_rpt"/>
</dbReference>
<feature type="repeat" description="ANK" evidence="3">
    <location>
        <begin position="779"/>
        <end position="811"/>
    </location>
</feature>
<dbReference type="Gene3D" id="1.25.40.20">
    <property type="entry name" value="Ankyrin repeat-containing domain"/>
    <property type="match status" value="5"/>
</dbReference>
<keyword evidence="2 3" id="KW-0040">ANK repeat</keyword>
<feature type="repeat" description="ANK" evidence="3">
    <location>
        <begin position="603"/>
        <end position="635"/>
    </location>
</feature>
<dbReference type="SUPFAM" id="SSF48403">
    <property type="entry name" value="Ankyrin repeat"/>
    <property type="match status" value="2"/>
</dbReference>
<evidence type="ECO:0000313" key="4">
    <source>
        <dbReference type="EMBL" id="OWZ12532.1"/>
    </source>
</evidence>
<dbReference type="Pfam" id="PF00023">
    <property type="entry name" value="Ank"/>
    <property type="match status" value="2"/>
</dbReference>
<gene>
    <name evidence="4" type="ORF">PHMEG_00014290</name>
</gene>
<name>A0A225W4N1_9STRA</name>
<feature type="repeat" description="ANK" evidence="3">
    <location>
        <begin position="342"/>
        <end position="374"/>
    </location>
</feature>
<feature type="repeat" description="ANK" evidence="3">
    <location>
        <begin position="312"/>
        <end position="340"/>
    </location>
</feature>
<dbReference type="PANTHER" id="PTHR24198">
    <property type="entry name" value="ANKYRIN REPEAT AND PROTEIN KINASE DOMAIN-CONTAINING PROTEIN"/>
    <property type="match status" value="1"/>
</dbReference>
<comment type="caution">
    <text evidence="4">The sequence shown here is derived from an EMBL/GenBank/DDBJ whole genome shotgun (WGS) entry which is preliminary data.</text>
</comment>
<proteinExistence type="predicted"/>
<protein>
    <submittedName>
        <fullName evidence="4">Uncharacterized protein</fullName>
    </submittedName>
</protein>
<dbReference type="STRING" id="4795.A0A225W4N1"/>
<evidence type="ECO:0000256" key="2">
    <source>
        <dbReference type="ARBA" id="ARBA00023043"/>
    </source>
</evidence>
<evidence type="ECO:0000313" key="5">
    <source>
        <dbReference type="Proteomes" id="UP000198211"/>
    </source>
</evidence>
<feature type="repeat" description="ANK" evidence="3">
    <location>
        <begin position="408"/>
        <end position="440"/>
    </location>
</feature>
<keyword evidence="1" id="KW-0677">Repeat</keyword>
<feature type="repeat" description="ANK" evidence="3">
    <location>
        <begin position="670"/>
        <end position="702"/>
    </location>
</feature>
<dbReference type="Pfam" id="PF13637">
    <property type="entry name" value="Ank_4"/>
    <property type="match status" value="1"/>
</dbReference>
<keyword evidence="5" id="KW-1185">Reference proteome</keyword>
<dbReference type="Proteomes" id="UP000198211">
    <property type="component" value="Unassembled WGS sequence"/>
</dbReference>
<dbReference type="OrthoDB" id="10249694at2759"/>
<evidence type="ECO:0000256" key="3">
    <source>
        <dbReference type="PROSITE-ProRule" id="PRU00023"/>
    </source>
</evidence>
<dbReference type="EMBL" id="NBNE01001819">
    <property type="protein sequence ID" value="OWZ12532.1"/>
    <property type="molecule type" value="Genomic_DNA"/>
</dbReference>
<dbReference type="PROSITE" id="PS50088">
    <property type="entry name" value="ANK_REPEAT"/>
    <property type="match status" value="11"/>
</dbReference>
<feature type="repeat" description="ANK" evidence="3">
    <location>
        <begin position="205"/>
        <end position="238"/>
    </location>
</feature>
<feature type="repeat" description="ANK" evidence="3">
    <location>
        <begin position="239"/>
        <end position="271"/>
    </location>
</feature>
<dbReference type="AlphaFoldDB" id="A0A225W4N1"/>
<accession>A0A225W4N1</accession>
<feature type="repeat" description="ANK" evidence="3">
    <location>
        <begin position="375"/>
        <end position="407"/>
    </location>
</feature>
<dbReference type="PANTHER" id="PTHR24198:SF165">
    <property type="entry name" value="ANKYRIN REPEAT-CONTAINING PROTEIN-RELATED"/>
    <property type="match status" value="1"/>
</dbReference>
<dbReference type="InterPro" id="IPR036770">
    <property type="entry name" value="Ankyrin_rpt-contain_sf"/>
</dbReference>
<organism evidence="4 5">
    <name type="scientific">Phytophthora megakarya</name>
    <dbReference type="NCBI Taxonomy" id="4795"/>
    <lineage>
        <taxon>Eukaryota</taxon>
        <taxon>Sar</taxon>
        <taxon>Stramenopiles</taxon>
        <taxon>Oomycota</taxon>
        <taxon>Peronosporomycetes</taxon>
        <taxon>Peronosporales</taxon>
        <taxon>Peronosporaceae</taxon>
        <taxon>Phytophthora</taxon>
    </lineage>
</organism>
<feature type="repeat" description="ANK" evidence="3">
    <location>
        <begin position="570"/>
        <end position="602"/>
    </location>
</feature>
<reference evidence="5" key="1">
    <citation type="submission" date="2017-03" db="EMBL/GenBank/DDBJ databases">
        <title>Phytopthora megakarya and P. palmivora, two closely related causual agents of cacao black pod achieved similar genome size and gene model numbers by different mechanisms.</title>
        <authorList>
            <person name="Ali S."/>
            <person name="Shao J."/>
            <person name="Larry D.J."/>
            <person name="Kronmiller B."/>
            <person name="Shen D."/>
            <person name="Strem M.D."/>
            <person name="Melnick R.L."/>
            <person name="Guiltinan M.J."/>
            <person name="Tyler B.M."/>
            <person name="Meinhardt L.W."/>
            <person name="Bailey B.A."/>
        </authorList>
    </citation>
    <scope>NUCLEOTIDE SEQUENCE [LARGE SCALE GENOMIC DNA]</scope>
    <source>
        <strain evidence="5">zdho120</strain>
    </source>
</reference>
<dbReference type="PROSITE" id="PS50297">
    <property type="entry name" value="ANK_REP_REGION"/>
    <property type="match status" value="9"/>
</dbReference>
<evidence type="ECO:0000256" key="1">
    <source>
        <dbReference type="ARBA" id="ARBA00022737"/>
    </source>
</evidence>
<feature type="repeat" description="ANK" evidence="3">
    <location>
        <begin position="474"/>
        <end position="506"/>
    </location>
</feature>
<dbReference type="SMART" id="SM00248">
    <property type="entry name" value="ANK"/>
    <property type="match status" value="18"/>
</dbReference>
<dbReference type="PRINTS" id="PR01415">
    <property type="entry name" value="ANKYRIN"/>
</dbReference>
<sequence length="948" mass="105627">MCAYDPSDRIKISTVVDEIAAFAKPDKVQSFDVEKIISQEQIEQMKLYCCLMNQDRNRCSSTQLESQVVLSSMYGIFWDRIQNLYAMPNADSACLQPFFNLAWVKTQKLKQNPSTLAVFTEMAIDGYALHSDMDKVIEANFWLTYPSPKCLEEEDFKRLLARTDVIQRDLLIIHALVEASRSRSWAALHHLIENDADVDAVSCNDSTTPLMHAVRTNGNLDVIRFLVDSGANVNVSGTRGETSLMYAAENGNEEVVRFLVAKGADINAVDYMNRTALIYATWKRENLNVIRFLVGKGANVDTRTSDLSTPLLHICARYSGELNVVEFLVDRGADFNAQDTTFGETPLMRASRNGRMDIVEYLVEVRADVNSVTNSKRTSLLYALEYDHLDVARFLVENGADIEAADNEGWTPLMIATQKNNFDAVRFLVESKADVNAIDQFKQTSLMHAIREDNLKIISILVHSKTDVNALDYNGSTTLSHAVLKNNSWVISFLVENGADVNALDLDGWMPVMFVENMKNSEIVRILVDAGANTNDLRKLDLMAAVENGNLDGIRQLLSETTDINLADVFGTSLLMSSVEWGRMNIVQLLLDSGADVNAMGRRKHSPLLLACKKKHWDDVHYLVDREANVNATDDYNCNALLYAAKEHCWEVVRFLIGKGAIVSTVDKRDGLTPLIYAAEDTQFDIIRLFVDAGGDANAAIKAVLCYDTSKTFESDDTKRDRGDIIRFLVGKGADVNTSDHDNKNLLMHTIQSLKQWGDLPLVKLLVDKRADVNAVDKTGCTSLIYAAEIGNLDVVRFLLDNGADVSMCDNDGRTATFVATNQSYTNIPCLLVQHIPHVHQPRRSNLTQMPANCFISPFAVALQQLNEFESGGGNYRSLWLDAEVAVKKIVRTGGLYNDICTRSGCLASVAPPKCDLAYFFVCEWASNGSLVEYLSTCKKRGEQVNPW</sequence>
<dbReference type="Pfam" id="PF12796">
    <property type="entry name" value="Ank_2"/>
    <property type="match status" value="5"/>
</dbReference>